<organism evidence="2 3">
    <name type="scientific">Mucilaginibacter pocheonensis</name>
    <dbReference type="NCBI Taxonomy" id="398050"/>
    <lineage>
        <taxon>Bacteria</taxon>
        <taxon>Pseudomonadati</taxon>
        <taxon>Bacteroidota</taxon>
        <taxon>Sphingobacteriia</taxon>
        <taxon>Sphingobacteriales</taxon>
        <taxon>Sphingobacteriaceae</taxon>
        <taxon>Mucilaginibacter</taxon>
    </lineage>
</organism>
<name>A0ABU1TED3_9SPHI</name>
<sequence length="136" mass="15141">MKPVKSILYYLAISNGITGIWALFFPQKFYSSFPGMGLHWIDITGPYNEHFIVDIGASFLAMAFLSLYAVVNLSDGIVRLACLANLVFAIPHLIYHLQMSHMFMTPVDKILGIFPLVLGAILPATVLVLMRPGKKR</sequence>
<feature type="transmembrane region" description="Helical" evidence="1">
    <location>
        <begin position="110"/>
        <end position="130"/>
    </location>
</feature>
<evidence type="ECO:0000313" key="2">
    <source>
        <dbReference type="EMBL" id="MDR6943738.1"/>
    </source>
</evidence>
<gene>
    <name evidence="2" type="ORF">J2W55_003591</name>
</gene>
<evidence type="ECO:0000313" key="3">
    <source>
        <dbReference type="Proteomes" id="UP001247620"/>
    </source>
</evidence>
<keyword evidence="1" id="KW-1133">Transmembrane helix</keyword>
<comment type="caution">
    <text evidence="2">The sequence shown here is derived from an EMBL/GenBank/DDBJ whole genome shotgun (WGS) entry which is preliminary data.</text>
</comment>
<keyword evidence="3" id="KW-1185">Reference proteome</keyword>
<keyword evidence="1" id="KW-0812">Transmembrane</keyword>
<proteinExistence type="predicted"/>
<dbReference type="RefSeq" id="WP_310098531.1">
    <property type="nucleotide sequence ID" value="NZ_JAVDUU010000003.1"/>
</dbReference>
<feature type="transmembrane region" description="Helical" evidence="1">
    <location>
        <begin position="50"/>
        <end position="70"/>
    </location>
</feature>
<evidence type="ECO:0000256" key="1">
    <source>
        <dbReference type="SAM" id="Phobius"/>
    </source>
</evidence>
<feature type="transmembrane region" description="Helical" evidence="1">
    <location>
        <begin position="7"/>
        <end position="30"/>
    </location>
</feature>
<keyword evidence="1" id="KW-0472">Membrane</keyword>
<reference evidence="2 3" key="1">
    <citation type="submission" date="2023-07" db="EMBL/GenBank/DDBJ databases">
        <title>Sorghum-associated microbial communities from plants grown in Nebraska, USA.</title>
        <authorList>
            <person name="Schachtman D."/>
        </authorList>
    </citation>
    <scope>NUCLEOTIDE SEQUENCE [LARGE SCALE GENOMIC DNA]</scope>
    <source>
        <strain evidence="2 3">3262</strain>
    </source>
</reference>
<feature type="transmembrane region" description="Helical" evidence="1">
    <location>
        <begin position="77"/>
        <end position="98"/>
    </location>
</feature>
<evidence type="ECO:0008006" key="4">
    <source>
        <dbReference type="Google" id="ProtNLM"/>
    </source>
</evidence>
<protein>
    <recommendedName>
        <fullName evidence="4">DUF4345 domain-containing protein</fullName>
    </recommendedName>
</protein>
<accession>A0ABU1TED3</accession>
<dbReference type="EMBL" id="JAVDUU010000003">
    <property type="protein sequence ID" value="MDR6943738.1"/>
    <property type="molecule type" value="Genomic_DNA"/>
</dbReference>
<dbReference type="Proteomes" id="UP001247620">
    <property type="component" value="Unassembled WGS sequence"/>
</dbReference>